<dbReference type="SUPFAM" id="SSF159800">
    <property type="entry name" value="PrpR receptor domain-like"/>
    <property type="match status" value="1"/>
</dbReference>
<dbReference type="Proteomes" id="UP000606870">
    <property type="component" value="Unassembled WGS sequence"/>
</dbReference>
<keyword evidence="3" id="KW-0175">Coiled coil</keyword>
<dbReference type="PANTHER" id="PTHR32071:SF57">
    <property type="entry name" value="C4-DICARBOXYLATE TRANSPORT TRANSCRIPTIONAL REGULATORY PROTEIN DCTD"/>
    <property type="match status" value="1"/>
</dbReference>
<dbReference type="Gene3D" id="3.40.50.2300">
    <property type="match status" value="1"/>
</dbReference>
<evidence type="ECO:0000256" key="2">
    <source>
        <dbReference type="ARBA" id="ARBA00022840"/>
    </source>
</evidence>
<dbReference type="Pfam" id="PF06506">
    <property type="entry name" value="PrpR_N"/>
    <property type="match status" value="1"/>
</dbReference>
<dbReference type="InterPro" id="IPR035965">
    <property type="entry name" value="PAS-like_dom_sf"/>
</dbReference>
<dbReference type="SUPFAM" id="SSF52540">
    <property type="entry name" value="P-loop containing nucleoside triphosphate hydrolases"/>
    <property type="match status" value="1"/>
</dbReference>
<reference evidence="5 6" key="1">
    <citation type="submission" date="2020-08" db="EMBL/GenBank/DDBJ databases">
        <authorList>
            <person name="Liu C."/>
            <person name="Sun Q."/>
        </authorList>
    </citation>
    <scope>NUCLEOTIDE SEQUENCE [LARGE SCALE GENOMIC DNA]</scope>
    <source>
        <strain evidence="5 6">NSJ-59</strain>
    </source>
</reference>
<dbReference type="InterPro" id="IPR000014">
    <property type="entry name" value="PAS"/>
</dbReference>
<evidence type="ECO:0000313" key="6">
    <source>
        <dbReference type="Proteomes" id="UP000606870"/>
    </source>
</evidence>
<dbReference type="NCBIfam" id="TIGR00229">
    <property type="entry name" value="sensory_box"/>
    <property type="match status" value="1"/>
</dbReference>
<proteinExistence type="predicted"/>
<organism evidence="5 6">
    <name type="scientific">Megasphaera hominis</name>
    <dbReference type="NCBI Taxonomy" id="159836"/>
    <lineage>
        <taxon>Bacteria</taxon>
        <taxon>Bacillati</taxon>
        <taxon>Bacillota</taxon>
        <taxon>Negativicutes</taxon>
        <taxon>Veillonellales</taxon>
        <taxon>Veillonellaceae</taxon>
        <taxon>Megasphaera</taxon>
    </lineage>
</organism>
<dbReference type="InterPro" id="IPR002197">
    <property type="entry name" value="HTH_Fis"/>
</dbReference>
<sequence>MAAILFIAPSEQLAERAQEIVLERNMDVSIKVSYLEAAKKYVEEGLRNGTKVVISRGGSVYLLRQYFTNVPIIATKLTSGCYINAFEKIRGIQEPIAFFSVPEIQENVRSLCYLMNVDARYYRFSDEESAEEAVKAALRDGCVYGIGGVLTKIYAEKHNLKYVTLENNREDIELALSAAKQLLKSITDGERRRRALKLRLERYETIFNYTHDGIIAIDRQGYVEVVNRQADEMLPLKNKPYEGKKIEEILPETKLPSVLRSGEKEIDELMKVGNTIINTNRVPIIIDDKVEGVVATFRDIESVHTSEQKIRSRLHRKGLASRYRFTDMIGESRAFQRTIRMAKSYAKTNSSILLQGELGSGKEMFAHSIHHASKRSKGPFVTVDCDNYSARALQAELVGYEDGASPFGNKGYQESAFERAHGGTLFLDKVASAPKMIQSLLVRVIESREVRRLGSDHVIPIDVRIIAATRYDLNERVREGEFLGELMYELSVLTLKIPPLRDRGDDWRMLCENRFHFFLGSEYRQYAKEVQTIEKYLQGYTWKGNAHEVSNVVERVCVLLKNGMAVEEIIPALPIDSSSQLINEKVTFDKWNKAAVIEALSSCQFNISKAARMLNCSRSTLYNKMKKYDIKINNMNN</sequence>
<dbReference type="Pfam" id="PF00158">
    <property type="entry name" value="Sigma54_activat"/>
    <property type="match status" value="1"/>
</dbReference>
<dbReference type="InterPro" id="IPR009057">
    <property type="entry name" value="Homeodomain-like_sf"/>
</dbReference>
<evidence type="ECO:0000313" key="5">
    <source>
        <dbReference type="EMBL" id="MBC3537414.1"/>
    </source>
</evidence>
<dbReference type="SUPFAM" id="SSF55785">
    <property type="entry name" value="PYP-like sensor domain (PAS domain)"/>
    <property type="match status" value="1"/>
</dbReference>
<dbReference type="PROSITE" id="PS50045">
    <property type="entry name" value="SIGMA54_INTERACT_4"/>
    <property type="match status" value="1"/>
</dbReference>
<keyword evidence="6" id="KW-1185">Reference proteome</keyword>
<protein>
    <submittedName>
        <fullName evidence="5">Sigma 54-interacting transcriptional regulator</fullName>
    </submittedName>
</protein>
<dbReference type="Pfam" id="PF02954">
    <property type="entry name" value="HTH_8"/>
    <property type="match status" value="1"/>
</dbReference>
<dbReference type="Gene3D" id="1.10.8.60">
    <property type="match status" value="1"/>
</dbReference>
<evidence type="ECO:0000259" key="4">
    <source>
        <dbReference type="PROSITE" id="PS50045"/>
    </source>
</evidence>
<feature type="domain" description="Sigma-54 factor interaction" evidence="4">
    <location>
        <begin position="328"/>
        <end position="558"/>
    </location>
</feature>
<dbReference type="InterPro" id="IPR003593">
    <property type="entry name" value="AAA+_ATPase"/>
</dbReference>
<dbReference type="CDD" id="cd00130">
    <property type="entry name" value="PAS"/>
    <property type="match status" value="1"/>
</dbReference>
<gene>
    <name evidence="5" type="ORF">H8J70_09135</name>
</gene>
<dbReference type="PROSITE" id="PS00676">
    <property type="entry name" value="SIGMA54_INTERACT_2"/>
    <property type="match status" value="1"/>
</dbReference>
<dbReference type="Gene3D" id="3.40.50.10660">
    <property type="entry name" value="PrpR receptor domain-like"/>
    <property type="match status" value="1"/>
</dbReference>
<evidence type="ECO:0000256" key="1">
    <source>
        <dbReference type="ARBA" id="ARBA00022741"/>
    </source>
</evidence>
<comment type="caution">
    <text evidence="5">The sequence shown here is derived from an EMBL/GenBank/DDBJ whole genome shotgun (WGS) entry which is preliminary data.</text>
</comment>
<keyword evidence="1" id="KW-0547">Nucleotide-binding</keyword>
<dbReference type="InterPro" id="IPR002078">
    <property type="entry name" value="Sigma_54_int"/>
</dbReference>
<dbReference type="RefSeq" id="WP_186503771.1">
    <property type="nucleotide sequence ID" value="NZ_JACOGK010000026.1"/>
</dbReference>
<dbReference type="PRINTS" id="PR01590">
    <property type="entry name" value="HTHFIS"/>
</dbReference>
<dbReference type="CDD" id="cd00009">
    <property type="entry name" value="AAA"/>
    <property type="match status" value="1"/>
</dbReference>
<accession>A0ABR6VL62</accession>
<name>A0ABR6VL62_9FIRM</name>
<dbReference type="SMART" id="SM00091">
    <property type="entry name" value="PAS"/>
    <property type="match status" value="1"/>
</dbReference>
<feature type="coiled-coil region" evidence="3">
    <location>
        <begin position="155"/>
        <end position="182"/>
    </location>
</feature>
<dbReference type="InterPro" id="IPR025943">
    <property type="entry name" value="Sigma_54_int_dom_ATP-bd_2"/>
</dbReference>
<dbReference type="SMART" id="SM00382">
    <property type="entry name" value="AAA"/>
    <property type="match status" value="1"/>
</dbReference>
<dbReference type="InterPro" id="IPR027417">
    <property type="entry name" value="P-loop_NTPase"/>
</dbReference>
<dbReference type="InterPro" id="IPR010524">
    <property type="entry name" value="Sig_transdc_resp-reg_PrpR_N"/>
</dbReference>
<dbReference type="PANTHER" id="PTHR32071">
    <property type="entry name" value="TRANSCRIPTIONAL REGULATORY PROTEIN"/>
    <property type="match status" value="1"/>
</dbReference>
<dbReference type="Gene3D" id="1.10.10.60">
    <property type="entry name" value="Homeodomain-like"/>
    <property type="match status" value="1"/>
</dbReference>
<dbReference type="Gene3D" id="3.30.450.20">
    <property type="entry name" value="PAS domain"/>
    <property type="match status" value="1"/>
</dbReference>
<dbReference type="Gene3D" id="3.40.50.300">
    <property type="entry name" value="P-loop containing nucleotide triphosphate hydrolases"/>
    <property type="match status" value="1"/>
</dbReference>
<dbReference type="EMBL" id="JACOGK010000026">
    <property type="protein sequence ID" value="MBC3537414.1"/>
    <property type="molecule type" value="Genomic_DNA"/>
</dbReference>
<evidence type="ECO:0000256" key="3">
    <source>
        <dbReference type="SAM" id="Coils"/>
    </source>
</evidence>
<dbReference type="SUPFAM" id="SSF46689">
    <property type="entry name" value="Homeodomain-like"/>
    <property type="match status" value="1"/>
</dbReference>
<keyword evidence="2" id="KW-0067">ATP-binding</keyword>